<dbReference type="GO" id="GO:0004497">
    <property type="term" value="F:monooxygenase activity"/>
    <property type="evidence" value="ECO:0007669"/>
    <property type="project" value="UniProtKB-KW"/>
</dbReference>
<accession>W0RQ24</accession>
<geneLocation type="plasmid" evidence="2 3">
    <name>1</name>
</geneLocation>
<gene>
    <name evidence="2" type="ORF">J421_5266</name>
</gene>
<organism evidence="2 3">
    <name type="scientific">Gemmatirosa kalamazoonensis</name>
    <dbReference type="NCBI Taxonomy" id="861299"/>
    <lineage>
        <taxon>Bacteria</taxon>
        <taxon>Pseudomonadati</taxon>
        <taxon>Gemmatimonadota</taxon>
        <taxon>Gemmatimonadia</taxon>
        <taxon>Gemmatimonadales</taxon>
        <taxon>Gemmatimonadaceae</taxon>
        <taxon>Gemmatirosa</taxon>
    </lineage>
</organism>
<reference evidence="2 3" key="1">
    <citation type="journal article" date="2014" name="Genome Announc.">
        <title>Genome Sequence and Methylome of Soil Bacterium Gemmatirosa kalamazoonensis KBS708T, a Member of the Rarely Cultivated Gemmatimonadetes Phylum.</title>
        <authorList>
            <person name="Debruyn J.M."/>
            <person name="Radosevich M."/>
            <person name="Wommack K.E."/>
            <person name="Polson S.W."/>
            <person name="Hauser L.J."/>
            <person name="Fawaz M.N."/>
            <person name="Korlach J."/>
            <person name="Tsai Y.C."/>
        </authorList>
    </citation>
    <scope>NUCLEOTIDE SEQUENCE [LARGE SCALE GENOMIC DNA]</scope>
    <source>
        <strain evidence="2 3">KBS708</strain>
        <plasmid evidence="3">Plasmid 1</plasmid>
    </source>
</reference>
<dbReference type="InterPro" id="IPR007138">
    <property type="entry name" value="ABM_dom"/>
</dbReference>
<sequence length="99" mass="10410">MILTVLEAQLPSGGAEALQAAYAAAGTGPLPPGLVRTELVRDVRDAARWRIQTWWASREALDAMRGTGTPAGVVMFRAAGAEPALSIFEVVDGLPRPTP</sequence>
<dbReference type="Pfam" id="PF03992">
    <property type="entry name" value="ABM"/>
    <property type="match status" value="1"/>
</dbReference>
<keyword evidence="2" id="KW-0503">Monooxygenase</keyword>
<dbReference type="RefSeq" id="WP_025414128.1">
    <property type="nucleotide sequence ID" value="NZ_CP007129.1"/>
</dbReference>
<keyword evidence="2" id="KW-0560">Oxidoreductase</keyword>
<feature type="domain" description="ABM" evidence="1">
    <location>
        <begin position="1"/>
        <end position="67"/>
    </location>
</feature>
<dbReference type="KEGG" id="gba:J421_5266"/>
<evidence type="ECO:0000259" key="1">
    <source>
        <dbReference type="Pfam" id="PF03992"/>
    </source>
</evidence>
<name>W0RQ24_9BACT</name>
<protein>
    <submittedName>
        <fullName evidence="2">Antibiotic biosynthesis monooxygenase</fullName>
    </submittedName>
</protein>
<dbReference type="HOGENOM" id="CLU_177499_0_0_0"/>
<dbReference type="Proteomes" id="UP000019151">
    <property type="component" value="Plasmid 1"/>
</dbReference>
<dbReference type="SUPFAM" id="SSF54909">
    <property type="entry name" value="Dimeric alpha+beta barrel"/>
    <property type="match status" value="1"/>
</dbReference>
<evidence type="ECO:0000313" key="3">
    <source>
        <dbReference type="Proteomes" id="UP000019151"/>
    </source>
</evidence>
<evidence type="ECO:0000313" key="2">
    <source>
        <dbReference type="EMBL" id="AHG92801.1"/>
    </source>
</evidence>
<dbReference type="Gene3D" id="3.30.70.100">
    <property type="match status" value="1"/>
</dbReference>
<proteinExistence type="predicted"/>
<keyword evidence="2" id="KW-0614">Plasmid</keyword>
<keyword evidence="3" id="KW-1185">Reference proteome</keyword>
<dbReference type="OrthoDB" id="4874421at2"/>
<dbReference type="InterPro" id="IPR011008">
    <property type="entry name" value="Dimeric_a/b-barrel"/>
</dbReference>
<dbReference type="EMBL" id="CP007129">
    <property type="protein sequence ID" value="AHG92801.1"/>
    <property type="molecule type" value="Genomic_DNA"/>
</dbReference>
<dbReference type="AlphaFoldDB" id="W0RQ24"/>
<dbReference type="InParanoid" id="W0RQ24"/>